<dbReference type="PANTHER" id="PTHR34154:SF10">
    <property type="entry name" value="ASL1-LIKE GLYCOSYL HYDROLASE CATALYTIC DOMAIN-CONTAINING PROTEIN"/>
    <property type="match status" value="1"/>
</dbReference>
<dbReference type="AlphaFoldDB" id="A0A9P9WZQ8"/>
<feature type="signal peptide" evidence="1">
    <location>
        <begin position="1"/>
        <end position="18"/>
    </location>
</feature>
<organism evidence="3 4">
    <name type="scientific">Colletotrichum abscissum</name>
    <dbReference type="NCBI Taxonomy" id="1671311"/>
    <lineage>
        <taxon>Eukaryota</taxon>
        <taxon>Fungi</taxon>
        <taxon>Dikarya</taxon>
        <taxon>Ascomycota</taxon>
        <taxon>Pezizomycotina</taxon>
        <taxon>Sordariomycetes</taxon>
        <taxon>Hypocreomycetidae</taxon>
        <taxon>Glomerellales</taxon>
        <taxon>Glomerellaceae</taxon>
        <taxon>Colletotrichum</taxon>
        <taxon>Colletotrichum acutatum species complex</taxon>
    </lineage>
</organism>
<keyword evidence="1" id="KW-0732">Signal</keyword>
<proteinExistence type="predicted"/>
<dbReference type="GO" id="GO:0009277">
    <property type="term" value="C:fungal-type cell wall"/>
    <property type="evidence" value="ECO:0007669"/>
    <property type="project" value="TreeGrafter"/>
</dbReference>
<evidence type="ECO:0000313" key="3">
    <source>
        <dbReference type="EMBL" id="KAI3528373.1"/>
    </source>
</evidence>
<protein>
    <recommendedName>
        <fullName evidence="2">Asl1-like glycosyl hydrolase catalytic domain-containing protein</fullName>
    </recommendedName>
</protein>
<dbReference type="SUPFAM" id="SSF51445">
    <property type="entry name" value="(Trans)glycosidases"/>
    <property type="match status" value="1"/>
</dbReference>
<dbReference type="Pfam" id="PF11790">
    <property type="entry name" value="Glyco_hydro_cc"/>
    <property type="match status" value="1"/>
</dbReference>
<dbReference type="InterPro" id="IPR017853">
    <property type="entry name" value="GH"/>
</dbReference>
<feature type="domain" description="Asl1-like glycosyl hydrolase catalytic" evidence="2">
    <location>
        <begin position="89"/>
        <end position="321"/>
    </location>
</feature>
<feature type="chain" id="PRO_5040303428" description="Asl1-like glycosyl hydrolase catalytic domain-containing protein" evidence="1">
    <location>
        <begin position="19"/>
        <end position="324"/>
    </location>
</feature>
<dbReference type="PANTHER" id="PTHR34154">
    <property type="entry name" value="ALKALI-SENSITIVE LINKAGE PROTEIN 1"/>
    <property type="match status" value="1"/>
</dbReference>
<dbReference type="EMBL" id="SDAQ01000261">
    <property type="protein sequence ID" value="KAI3528373.1"/>
    <property type="molecule type" value="Genomic_DNA"/>
</dbReference>
<gene>
    <name evidence="3" type="ORF">CABS02_15135</name>
</gene>
<name>A0A9P9WZQ8_9PEZI</name>
<dbReference type="InterPro" id="IPR053183">
    <property type="entry name" value="ASL1"/>
</dbReference>
<dbReference type="OrthoDB" id="43654at2759"/>
<sequence length="324" mass="35609">MTLLRLLVFFSLLGLIKQMMTFDGETCRGYALRGEKTSHDPCFCPVSEALSTTPYTSGQVAAPTSVTTAHSSSIDRSRPGVDGPKAKRGFAYNDAGLVDSFTKNVQCTKCSWAYNWDSTDYGLLQPSLDFVPMLWSNAPEHTKRWPQNVEAMVLSGSTHILSFNECDRPDQCNLNAEAAAAAHVQFVNGYASRHGVKIGSPAISNSAVTGQGLSWLGLWVQVCDSLPVRCKYDFCVAHWYGDSVESLLNHVSSVREICRDRPIWLTEFAVDHGGDEQHAAFITAVVPLLDAIDYLERYAYFMIREGRLVYGPTITPSGQAYAGA</sequence>
<keyword evidence="4" id="KW-1185">Reference proteome</keyword>
<accession>A0A9P9WZQ8</accession>
<comment type="caution">
    <text evidence="3">The sequence shown here is derived from an EMBL/GenBank/DDBJ whole genome shotgun (WGS) entry which is preliminary data.</text>
</comment>
<evidence type="ECO:0000313" key="4">
    <source>
        <dbReference type="Proteomes" id="UP001056436"/>
    </source>
</evidence>
<evidence type="ECO:0000259" key="2">
    <source>
        <dbReference type="Pfam" id="PF11790"/>
    </source>
</evidence>
<dbReference type="Gene3D" id="3.20.20.80">
    <property type="entry name" value="Glycosidases"/>
    <property type="match status" value="1"/>
</dbReference>
<evidence type="ECO:0000256" key="1">
    <source>
        <dbReference type="SAM" id="SignalP"/>
    </source>
</evidence>
<dbReference type="Proteomes" id="UP001056436">
    <property type="component" value="Unassembled WGS sequence"/>
</dbReference>
<reference evidence="3" key="1">
    <citation type="submission" date="2019-01" db="EMBL/GenBank/DDBJ databases">
        <title>Colletotrichum abscissum LGMF1257.</title>
        <authorList>
            <person name="Baroncelli R."/>
        </authorList>
    </citation>
    <scope>NUCLEOTIDE SEQUENCE</scope>
    <source>
        <strain evidence="3">Ca142</strain>
    </source>
</reference>
<dbReference type="GO" id="GO:0071966">
    <property type="term" value="P:fungal-type cell wall polysaccharide metabolic process"/>
    <property type="evidence" value="ECO:0007669"/>
    <property type="project" value="TreeGrafter"/>
</dbReference>
<dbReference type="InterPro" id="IPR024655">
    <property type="entry name" value="Asl1_glyco_hydro_catalytic"/>
</dbReference>